<comment type="similarity">
    <text evidence="1">Belongs to the zinc-containing alcohol dehydrogenase family.</text>
</comment>
<dbReference type="SMART" id="SM00829">
    <property type="entry name" value="PKS_ER"/>
    <property type="match status" value="1"/>
</dbReference>
<gene>
    <name evidence="5" type="ORF">FJTKL_07878</name>
</gene>
<proteinExistence type="inferred from homology"/>
<evidence type="ECO:0000313" key="5">
    <source>
        <dbReference type="EMBL" id="KAL2292814.1"/>
    </source>
</evidence>
<dbReference type="InterPro" id="IPR047122">
    <property type="entry name" value="Trans-enoyl_RdTase-like"/>
</dbReference>
<dbReference type="InterPro" id="IPR013149">
    <property type="entry name" value="ADH-like_C"/>
</dbReference>
<dbReference type="InterPro" id="IPR036291">
    <property type="entry name" value="NAD(P)-bd_dom_sf"/>
</dbReference>
<evidence type="ECO:0000256" key="3">
    <source>
        <dbReference type="SAM" id="MobiDB-lite"/>
    </source>
</evidence>
<dbReference type="InterPro" id="IPR011032">
    <property type="entry name" value="GroES-like_sf"/>
</dbReference>
<dbReference type="CDD" id="cd08249">
    <property type="entry name" value="enoyl_reductase_like"/>
    <property type="match status" value="1"/>
</dbReference>
<name>A0ABR4FDP6_9PEZI</name>
<dbReference type="Proteomes" id="UP001600888">
    <property type="component" value="Unassembled WGS sequence"/>
</dbReference>
<keyword evidence="2" id="KW-0560">Oxidoreductase</keyword>
<reference evidence="5 6" key="1">
    <citation type="submission" date="2024-03" db="EMBL/GenBank/DDBJ databases">
        <title>A high-quality draft genome sequence of Diaporthe vaccinii, a causative agent of upright dieback and viscid rot disease in cranberry plants.</title>
        <authorList>
            <person name="Sarrasin M."/>
            <person name="Lang B.F."/>
            <person name="Burger G."/>
        </authorList>
    </citation>
    <scope>NUCLEOTIDE SEQUENCE [LARGE SCALE GENOMIC DNA]</scope>
    <source>
        <strain evidence="5 6">IS7</strain>
    </source>
</reference>
<accession>A0ABR4FDP6</accession>
<feature type="domain" description="Enoyl reductase (ER)" evidence="4">
    <location>
        <begin position="31"/>
        <end position="354"/>
    </location>
</feature>
<evidence type="ECO:0000256" key="2">
    <source>
        <dbReference type="ARBA" id="ARBA00023002"/>
    </source>
</evidence>
<feature type="compositionally biased region" description="Polar residues" evidence="3">
    <location>
        <begin position="1"/>
        <end position="12"/>
    </location>
</feature>
<dbReference type="Gene3D" id="3.40.50.720">
    <property type="entry name" value="NAD(P)-binding Rossmann-like Domain"/>
    <property type="match status" value="1"/>
</dbReference>
<dbReference type="Gene3D" id="3.90.180.10">
    <property type="entry name" value="Medium-chain alcohol dehydrogenases, catalytic domain"/>
    <property type="match status" value="1"/>
</dbReference>
<protein>
    <recommendedName>
        <fullName evidence="4">Enoyl reductase (ER) domain-containing protein</fullName>
    </recommendedName>
</protein>
<dbReference type="SUPFAM" id="SSF50129">
    <property type="entry name" value="GroES-like"/>
    <property type="match status" value="1"/>
</dbReference>
<dbReference type="EMBL" id="JBAWTH010000002">
    <property type="protein sequence ID" value="KAL2292814.1"/>
    <property type="molecule type" value="Genomic_DNA"/>
</dbReference>
<evidence type="ECO:0000256" key="1">
    <source>
        <dbReference type="ARBA" id="ARBA00008072"/>
    </source>
</evidence>
<dbReference type="PANTHER" id="PTHR45348:SF2">
    <property type="entry name" value="ZINC-TYPE ALCOHOL DEHYDROGENASE-LIKE PROTEIN C2E1P3.01"/>
    <property type="match status" value="1"/>
</dbReference>
<dbReference type="Pfam" id="PF08240">
    <property type="entry name" value="ADH_N"/>
    <property type="match status" value="1"/>
</dbReference>
<dbReference type="SUPFAM" id="SSF51735">
    <property type="entry name" value="NAD(P)-binding Rossmann-fold domains"/>
    <property type="match status" value="1"/>
</dbReference>
<comment type="caution">
    <text evidence="5">The sequence shown here is derived from an EMBL/GenBank/DDBJ whole genome shotgun (WGS) entry which is preliminary data.</text>
</comment>
<keyword evidence="6" id="KW-1185">Reference proteome</keyword>
<evidence type="ECO:0000313" key="6">
    <source>
        <dbReference type="Proteomes" id="UP001600888"/>
    </source>
</evidence>
<organism evidence="5 6">
    <name type="scientific">Diaporthe vaccinii</name>
    <dbReference type="NCBI Taxonomy" id="105482"/>
    <lineage>
        <taxon>Eukaryota</taxon>
        <taxon>Fungi</taxon>
        <taxon>Dikarya</taxon>
        <taxon>Ascomycota</taxon>
        <taxon>Pezizomycotina</taxon>
        <taxon>Sordariomycetes</taxon>
        <taxon>Sordariomycetidae</taxon>
        <taxon>Diaporthales</taxon>
        <taxon>Diaporthaceae</taxon>
        <taxon>Diaporthe</taxon>
        <taxon>Diaporthe eres species complex</taxon>
    </lineage>
</organism>
<dbReference type="PANTHER" id="PTHR45348">
    <property type="entry name" value="HYPOTHETICAL OXIDOREDUCTASE (EUROFUNG)"/>
    <property type="match status" value="1"/>
</dbReference>
<feature type="region of interest" description="Disordered" evidence="3">
    <location>
        <begin position="1"/>
        <end position="22"/>
    </location>
</feature>
<dbReference type="InterPro" id="IPR020843">
    <property type="entry name" value="ER"/>
</dbReference>
<evidence type="ECO:0000259" key="4">
    <source>
        <dbReference type="SMART" id="SM00829"/>
    </source>
</evidence>
<dbReference type="Pfam" id="PF00107">
    <property type="entry name" value="ADH_zinc_N"/>
    <property type="match status" value="1"/>
</dbReference>
<dbReference type="InterPro" id="IPR013154">
    <property type="entry name" value="ADH-like_N"/>
</dbReference>
<sequence length="356" mass="37421">MSTSFLGNTLPSSRHLHKNTMPSNRAAVLTATKAPLEIKEVPYPTPGDNEIVVKNRAAAINPVDWFQQEKGPEAIPFLKYPAILGYDIAGEVEALGSGVTKFKVGDRVAGLVNQGFQEHVLLSEHLATTIPGSVTFEQAAALPMGVTVATKALFHKNYLALDLPSASPSPKHETVLIWGGSTSVGSNVIQLAVAAGYDVITTASPRRFEYVKGLGASQVFDYDSPTVKDDLVAAFKGKKVAGAIANGGVDFSTFPGIVEACAAAVLSTEGSKFIALTMVPVFPIPEGVETKFVEELRPDVALASAVFHDFLAGALADGKYTIAPKSEVVGEGLEALQGAMDTLREGVSAKKIVVSL</sequence>